<reference evidence="3" key="3">
    <citation type="submission" date="2025-09" db="UniProtKB">
        <authorList>
            <consortium name="Ensembl"/>
        </authorList>
    </citation>
    <scope>IDENTIFICATION</scope>
</reference>
<keyword evidence="2" id="KW-0732">Signal</keyword>
<dbReference type="PANTHER" id="PTHR10656:SF40">
    <property type="entry name" value="INOSITOL 1,4,5-TRISPHOSPHATE RECEPTOR-INTERACTING PROTEIN-LIKE 1"/>
    <property type="match status" value="1"/>
</dbReference>
<protein>
    <recommendedName>
        <fullName evidence="5">Mab-21-like HhH/H2TH-like domain-containing protein</fullName>
    </recommendedName>
</protein>
<reference evidence="3" key="2">
    <citation type="submission" date="2025-08" db="UniProtKB">
        <authorList>
            <consortium name="Ensembl"/>
        </authorList>
    </citation>
    <scope>IDENTIFICATION</scope>
</reference>
<feature type="signal peptide" evidence="2">
    <location>
        <begin position="1"/>
        <end position="22"/>
    </location>
</feature>
<name>A0A8C3V295_CATUS</name>
<keyword evidence="1" id="KW-0472">Membrane</keyword>
<dbReference type="PANTHER" id="PTHR10656">
    <property type="entry name" value="CELL FATE DETERMINING PROTEIN MAB21-RELATED"/>
    <property type="match status" value="1"/>
</dbReference>
<organism evidence="3 4">
    <name type="scientific">Catharus ustulatus</name>
    <name type="common">Russet-backed thrush</name>
    <name type="synonym">Hylocichla ustulatus</name>
    <dbReference type="NCBI Taxonomy" id="91951"/>
    <lineage>
        <taxon>Eukaryota</taxon>
        <taxon>Metazoa</taxon>
        <taxon>Chordata</taxon>
        <taxon>Craniata</taxon>
        <taxon>Vertebrata</taxon>
        <taxon>Euteleostomi</taxon>
        <taxon>Archelosauria</taxon>
        <taxon>Archosauria</taxon>
        <taxon>Dinosauria</taxon>
        <taxon>Saurischia</taxon>
        <taxon>Theropoda</taxon>
        <taxon>Coelurosauria</taxon>
        <taxon>Aves</taxon>
        <taxon>Neognathae</taxon>
        <taxon>Neoaves</taxon>
        <taxon>Telluraves</taxon>
        <taxon>Australaves</taxon>
        <taxon>Passeriformes</taxon>
        <taxon>Turdidae</taxon>
        <taxon>Catharus</taxon>
    </lineage>
</organism>
<sequence length="519" mass="60275">MNSIVLLFVLLKSLILYPQLVGDSWDEETRFRMEVRAKELEWERIQQELEVEKLTPKQVQILQLSAVAVLVFLISVLWLMGCKRSMRREGHEEDDNEEEVGNVAANGDDNIENELVNEAPNAENNDFAWAVYQGGNDLDDNTGRILMERIQWPVQELQAGCEWSKNLMDNFALYFGHVLANSFYPGLQRAIGVGSAFEGWSPREQDVVYQVLIPMTPPQGHSFHLELDSAEERHVRNFRVRVQLECTCTKEQQAEGMLCFLHHPEEELRSNQDPSLLDTLCTDSYLDVQKTARWFYQLVRAIWPALPQSHNWHLKLLPSTRSCQFQVTSRRESFRIEMFFGVRRGDSDIFVSSQPREAHTQSTAWPETYAVAEAKFFQYIARQVPSDSLHLRCLQFFSHLLLGIGFSTYTMKTIVMHLLNTIPMSQWSRKHFLRRLTDISESLRLSLEVKHLNHFIVGNQRLPEKISLPQDVQMAEPPNLFHRLAMDPAAHSQGLEEYLDLQRRLRFPCTELCFTQTHL</sequence>
<evidence type="ECO:0000313" key="4">
    <source>
        <dbReference type="Proteomes" id="UP000694563"/>
    </source>
</evidence>
<evidence type="ECO:0008006" key="5">
    <source>
        <dbReference type="Google" id="ProtNLM"/>
    </source>
</evidence>
<evidence type="ECO:0000256" key="2">
    <source>
        <dbReference type="SAM" id="SignalP"/>
    </source>
</evidence>
<dbReference type="Ensembl" id="ENSCUST00005024892.1">
    <property type="protein sequence ID" value="ENSCUSP00005024035.1"/>
    <property type="gene ID" value="ENSCUSG00005015035.1"/>
</dbReference>
<gene>
    <name evidence="3" type="primary">LOC116997355</name>
</gene>
<keyword evidence="1" id="KW-1133">Transmembrane helix</keyword>
<feature type="chain" id="PRO_5034376097" description="Mab-21-like HhH/H2TH-like domain-containing protein" evidence="2">
    <location>
        <begin position="23"/>
        <end position="519"/>
    </location>
</feature>
<feature type="transmembrane region" description="Helical" evidence="1">
    <location>
        <begin position="61"/>
        <end position="80"/>
    </location>
</feature>
<accession>A0A8C3V295</accession>
<keyword evidence="4" id="KW-1185">Reference proteome</keyword>
<keyword evidence="1" id="KW-0812">Transmembrane</keyword>
<dbReference type="Proteomes" id="UP000694563">
    <property type="component" value="Chromosome 6"/>
</dbReference>
<dbReference type="AlphaFoldDB" id="A0A8C3V295"/>
<dbReference type="PRINTS" id="PR02107">
    <property type="entry name" value="INOS145TPRIP"/>
</dbReference>
<dbReference type="GO" id="GO:0016020">
    <property type="term" value="C:membrane"/>
    <property type="evidence" value="ECO:0007669"/>
    <property type="project" value="TreeGrafter"/>
</dbReference>
<reference evidence="3" key="1">
    <citation type="submission" date="2020-10" db="EMBL/GenBank/DDBJ databases">
        <title>Catharus ustulatus (Swainson's thrush) genome, bCatUst1, primary haplotype v2.</title>
        <authorList>
            <person name="Delmore K."/>
            <person name="Vafadar M."/>
            <person name="Formenti G."/>
            <person name="Chow W."/>
            <person name="Pelan S."/>
            <person name="Howe K."/>
            <person name="Rhie A."/>
            <person name="Mountcastle J."/>
            <person name="Haase B."/>
            <person name="Fedrigo O."/>
            <person name="Jarvis E.D."/>
        </authorList>
    </citation>
    <scope>NUCLEOTIDE SEQUENCE [LARGE SCALE GENOMIC DNA]</scope>
</reference>
<dbReference type="Gene3D" id="1.10.1410.40">
    <property type="match status" value="1"/>
</dbReference>
<evidence type="ECO:0000313" key="3">
    <source>
        <dbReference type="Ensembl" id="ENSCUSP00005024035.1"/>
    </source>
</evidence>
<dbReference type="InterPro" id="IPR026250">
    <property type="entry name" value="ITPRIP-like"/>
</dbReference>
<dbReference type="InterPro" id="IPR024810">
    <property type="entry name" value="MAB21L/cGLR"/>
</dbReference>
<proteinExistence type="predicted"/>
<dbReference type="SMART" id="SM01265">
    <property type="entry name" value="Mab-21"/>
    <property type="match status" value="1"/>
</dbReference>
<evidence type="ECO:0000256" key="1">
    <source>
        <dbReference type="SAM" id="Phobius"/>
    </source>
</evidence>